<dbReference type="GO" id="GO:0005576">
    <property type="term" value="C:extracellular region"/>
    <property type="evidence" value="ECO:0007669"/>
    <property type="project" value="TreeGrafter"/>
</dbReference>
<keyword evidence="7" id="KW-0067">ATP-binding</keyword>
<dbReference type="GO" id="GO:0005524">
    <property type="term" value="F:ATP binding"/>
    <property type="evidence" value="ECO:0007669"/>
    <property type="project" value="UniProtKB-KW"/>
</dbReference>
<feature type="region of interest" description="Disordered" evidence="10">
    <location>
        <begin position="1"/>
        <end position="38"/>
    </location>
</feature>
<evidence type="ECO:0000256" key="11">
    <source>
        <dbReference type="SAM" id="Phobius"/>
    </source>
</evidence>
<keyword evidence="9 11" id="KW-0472">Membrane</keyword>
<evidence type="ECO:0000256" key="6">
    <source>
        <dbReference type="ARBA" id="ARBA00022801"/>
    </source>
</evidence>
<dbReference type="InterPro" id="IPR007795">
    <property type="entry name" value="T7SS_EccB"/>
</dbReference>
<dbReference type="EMBL" id="NCXO01000039">
    <property type="protein sequence ID" value="OSC31895.1"/>
    <property type="molecule type" value="Genomic_DNA"/>
</dbReference>
<evidence type="ECO:0000256" key="2">
    <source>
        <dbReference type="ARBA" id="ARBA00008149"/>
    </source>
</evidence>
<feature type="transmembrane region" description="Helical" evidence="11">
    <location>
        <begin position="77"/>
        <end position="97"/>
    </location>
</feature>
<evidence type="ECO:0000313" key="12">
    <source>
        <dbReference type="EMBL" id="OSC31895.1"/>
    </source>
</evidence>
<reference evidence="12 13" key="1">
    <citation type="submission" date="2017-04" db="EMBL/GenBank/DDBJ databases">
        <title>The new phylogeny of genus Mycobacterium.</title>
        <authorList>
            <person name="Tortoli E."/>
            <person name="Trovato A."/>
            <person name="Cirillo D.M."/>
        </authorList>
    </citation>
    <scope>NUCLEOTIDE SEQUENCE [LARGE SCALE GENOMIC DNA]</scope>
    <source>
        <strain evidence="12 13">KCTC 19819</strain>
    </source>
</reference>
<comment type="subcellular location">
    <subcellularLocation>
        <location evidence="1">Cell membrane</location>
        <topology evidence="1">Single-pass membrane protein</topology>
    </subcellularLocation>
</comment>
<evidence type="ECO:0000256" key="3">
    <source>
        <dbReference type="ARBA" id="ARBA00022475"/>
    </source>
</evidence>
<dbReference type="GO" id="GO:0016787">
    <property type="term" value="F:hydrolase activity"/>
    <property type="evidence" value="ECO:0007669"/>
    <property type="project" value="UniProtKB-KW"/>
</dbReference>
<dbReference type="InterPro" id="IPR042485">
    <property type="entry name" value="T7SS_EccB_R3"/>
</dbReference>
<keyword evidence="3" id="KW-1003">Cell membrane</keyword>
<dbReference type="Gene3D" id="2.40.50.910">
    <property type="entry name" value="Type VII secretion system EccB, repeat 3 domain"/>
    <property type="match status" value="1"/>
</dbReference>
<evidence type="ECO:0000256" key="7">
    <source>
        <dbReference type="ARBA" id="ARBA00022840"/>
    </source>
</evidence>
<keyword evidence="8 11" id="KW-1133">Transmembrane helix</keyword>
<evidence type="ECO:0000256" key="5">
    <source>
        <dbReference type="ARBA" id="ARBA00022741"/>
    </source>
</evidence>
<protein>
    <submittedName>
        <fullName evidence="12">Type VII secretion protein EccB</fullName>
    </submittedName>
</protein>
<feature type="compositionally biased region" description="Polar residues" evidence="10">
    <location>
        <begin position="22"/>
        <end position="33"/>
    </location>
</feature>
<evidence type="ECO:0000256" key="1">
    <source>
        <dbReference type="ARBA" id="ARBA00004162"/>
    </source>
</evidence>
<name>A0A7I7SGB2_9MYCO</name>
<evidence type="ECO:0000256" key="4">
    <source>
        <dbReference type="ARBA" id="ARBA00022692"/>
    </source>
</evidence>
<comment type="caution">
    <text evidence="12">The sequence shown here is derived from an EMBL/GenBank/DDBJ whole genome shotgun (WGS) entry which is preliminary data.</text>
</comment>
<dbReference type="InterPro" id="IPR044857">
    <property type="entry name" value="T7SS_EccB_R1"/>
</dbReference>
<accession>A0A7I7SGB2</accession>
<evidence type="ECO:0000256" key="8">
    <source>
        <dbReference type="ARBA" id="ARBA00022989"/>
    </source>
</evidence>
<sequence length="509" mass="53521">MSTNLGQQDRPRRGFKSKSPVLGTNTEPDTSAQKGWGSVTRHQISGWRFQIRRLSNGVALQDTRMLADPLRRQSRSLTVSVLIAVVLLAGAFVLSIIKPAGAGGNRPLLADRSTNALYVVVNDQLHPVLNLASARLILGKAAEPTTVKPAEIDSFTLGNTLGIPGAPSRIVQSPDRDARWLVCDAVSGPESGTTVIAGDPVPGPGHATSMPDSHALLATANGGKNTWLIWDNKRARIDLSDTAVASAVGINLDTPTPRRIDRQLLNLIPESEPLGVPFLANAGDPPRFVWPSTKPAPPIGSVVVDHEGDRLRHYAVTAEGLQAIPSVVAAMLRSSNAYGLVEPPELTPDEVAKAPAVRPIPVEDYPSSPLTVIDPVTEPVTCGQWVKLDGAPTSSLTLSVGQRLPLSADTAPVTLVGAGPTTATRVALPQGSGYFVQVTGQHPQSKTAESLFWVSDLGVRYGIADDAEQPGKNAAALGMTANPVPAPWAVVSLFQAGPTLSKDDALVAH</sequence>
<evidence type="ECO:0000313" key="13">
    <source>
        <dbReference type="Proteomes" id="UP000193577"/>
    </source>
</evidence>
<dbReference type="AlphaFoldDB" id="A0A7I7SGB2"/>
<organism evidence="12 13">
    <name type="scientific">Mycolicibacillus koreensis</name>
    <dbReference type="NCBI Taxonomy" id="1069220"/>
    <lineage>
        <taxon>Bacteria</taxon>
        <taxon>Bacillati</taxon>
        <taxon>Actinomycetota</taxon>
        <taxon>Actinomycetes</taxon>
        <taxon>Mycobacteriales</taxon>
        <taxon>Mycobacteriaceae</taxon>
        <taxon>Mycolicibacillus</taxon>
    </lineage>
</organism>
<proteinExistence type="inferred from homology"/>
<keyword evidence="4 11" id="KW-0812">Transmembrane</keyword>
<dbReference type="NCBIfam" id="TIGR03919">
    <property type="entry name" value="T7SS_EccB"/>
    <property type="match status" value="1"/>
</dbReference>
<dbReference type="Proteomes" id="UP000193577">
    <property type="component" value="Unassembled WGS sequence"/>
</dbReference>
<comment type="similarity">
    <text evidence="2">Belongs to the EccB family.</text>
</comment>
<keyword evidence="6" id="KW-0378">Hydrolase</keyword>
<dbReference type="PANTHER" id="PTHR40765">
    <property type="entry name" value="ESX-2 SECRETION SYSTEM ATPASE ECCB2"/>
    <property type="match status" value="1"/>
</dbReference>
<dbReference type="OrthoDB" id="3847604at2"/>
<keyword evidence="13" id="KW-1185">Reference proteome</keyword>
<dbReference type="PANTHER" id="PTHR40765:SF2">
    <property type="entry name" value="ESX-2 SECRETION SYSTEM ATPASE ECCB2"/>
    <property type="match status" value="1"/>
</dbReference>
<dbReference type="Gene3D" id="3.30.2390.20">
    <property type="entry name" value="Type VII secretion system EccB, repeat 1 domain"/>
    <property type="match status" value="1"/>
</dbReference>
<evidence type="ECO:0000256" key="10">
    <source>
        <dbReference type="SAM" id="MobiDB-lite"/>
    </source>
</evidence>
<keyword evidence="5" id="KW-0547">Nucleotide-binding</keyword>
<gene>
    <name evidence="12" type="ORF">B8W67_15545</name>
</gene>
<evidence type="ECO:0000256" key="9">
    <source>
        <dbReference type="ARBA" id="ARBA00023136"/>
    </source>
</evidence>
<dbReference type="GO" id="GO:0005886">
    <property type="term" value="C:plasma membrane"/>
    <property type="evidence" value="ECO:0007669"/>
    <property type="project" value="UniProtKB-SubCell"/>
</dbReference>
<dbReference type="Pfam" id="PF05108">
    <property type="entry name" value="T7SS_ESX1_EccB"/>
    <property type="match status" value="1"/>
</dbReference>
<dbReference type="RefSeq" id="WP_069391722.1">
    <property type="nucleotide sequence ID" value="NZ_AP022594.1"/>
</dbReference>